<keyword evidence="2" id="KW-0879">Wnt signaling pathway</keyword>
<dbReference type="RefSeq" id="XP_072582534.1">
    <property type="nucleotide sequence ID" value="XM_072726433.1"/>
</dbReference>
<gene>
    <name evidence="8" type="primary">LRRFIP2</name>
</gene>
<feature type="coiled-coil region" evidence="5">
    <location>
        <begin position="504"/>
        <end position="647"/>
    </location>
</feature>
<comment type="similarity">
    <text evidence="1">Belongs to the LRRFIP family.</text>
</comment>
<dbReference type="Pfam" id="PF09738">
    <property type="entry name" value="LRRFIP"/>
    <property type="match status" value="2"/>
</dbReference>
<feature type="compositionally biased region" description="Polar residues" evidence="6">
    <location>
        <begin position="328"/>
        <end position="357"/>
    </location>
</feature>
<organism evidence="7 8">
    <name type="scientific">Vulpes vulpes</name>
    <name type="common">Red fox</name>
    <dbReference type="NCBI Taxonomy" id="9627"/>
    <lineage>
        <taxon>Eukaryota</taxon>
        <taxon>Metazoa</taxon>
        <taxon>Chordata</taxon>
        <taxon>Craniata</taxon>
        <taxon>Vertebrata</taxon>
        <taxon>Euteleostomi</taxon>
        <taxon>Mammalia</taxon>
        <taxon>Eutheria</taxon>
        <taxon>Laurasiatheria</taxon>
        <taxon>Carnivora</taxon>
        <taxon>Caniformia</taxon>
        <taxon>Canidae</taxon>
        <taxon>Vulpes</taxon>
    </lineage>
</organism>
<feature type="region of interest" description="Disordered" evidence="6">
    <location>
        <begin position="132"/>
        <end position="169"/>
    </location>
</feature>
<reference evidence="8" key="1">
    <citation type="submission" date="2025-08" db="UniProtKB">
        <authorList>
            <consortium name="RefSeq"/>
        </authorList>
    </citation>
    <scope>IDENTIFICATION</scope>
    <source>
        <tissue evidence="8">Cell line</tissue>
    </source>
</reference>
<feature type="compositionally biased region" description="Basic and acidic residues" evidence="6">
    <location>
        <begin position="132"/>
        <end position="142"/>
    </location>
</feature>
<dbReference type="PANTHER" id="PTHR19212:SF6">
    <property type="entry name" value="LEUCINE-RICH REPEAT FLIGHTLESS-INTERACTING PROTEIN 2"/>
    <property type="match status" value="1"/>
</dbReference>
<evidence type="ECO:0000256" key="6">
    <source>
        <dbReference type="SAM" id="MobiDB-lite"/>
    </source>
</evidence>
<name>A0ABM4XWW7_VULVU</name>
<accession>A0ABM4XWW7</accession>
<dbReference type="GeneID" id="112921669"/>
<keyword evidence="7" id="KW-1185">Reference proteome</keyword>
<evidence type="ECO:0000313" key="7">
    <source>
        <dbReference type="Proteomes" id="UP001652641"/>
    </source>
</evidence>
<evidence type="ECO:0000313" key="8">
    <source>
        <dbReference type="RefSeq" id="XP_072582534.1"/>
    </source>
</evidence>
<evidence type="ECO:0000256" key="1">
    <source>
        <dbReference type="ARBA" id="ARBA00008275"/>
    </source>
</evidence>
<sequence length="655" mass="73986">MGTPGSGRKRTPVKDRFSAEDEALSNIAREAEARLAAKRAARAEARDIRMRELERQQKEHSHYSFDRKWGQIHKWLEDSERARYSHRSSHRRPYLGVEDALSIRSLGSHRNPSKDIIGTHWSRASTPKRKDIMYDPLKDRSSRLSSLNHSYSHSYGMKKRSSGSHKDPLSGLYFDQRNYSSLRHSKPTSAYYSRQSSSLCSDPLATSKSTRASFTANSGLLKSTSLVSLCDGGLYNPYGSRTPSEYSYYSSRISSARSSPVFADDDTASIASSGHASHGRRDSVVSTADYFSRSNRRGSVVSEVDDISIPDLTSLDEKSDKQYAENYTRPSSRNSASATTPLSGNSSRRGSGDTSSLVDPDTSLSELRESLSEVEEKYKKAMVSNAQLDNEKNNLIYQVDTLKDVIEEQEEQMAEFYRENEEKSKELERQKHMCSVLQHKMDELKEGLRQRDELIEKHGLVIIPDGTPNGDVNHEPVVGAITVVSQEAAQVLESAGEGPLDVRLRKLAGEKEELLSQIRRLKLQLEEERQKCSRSENAAADMAGLHNGSDLQFIEMQRDANRQISEYKFKLSKAEQDITTLEQNISRLEGQVLRYKTAAENAEKVEDELKAEKRKLQRELRTALDKIEEMEMTNSHLAKRLEKMKANRTALLAQQ</sequence>
<dbReference type="PANTHER" id="PTHR19212">
    <property type="entry name" value="LEUCINE RICH REPEAT IN FLII INTERACTING PROTEIN"/>
    <property type="match status" value="1"/>
</dbReference>
<protein>
    <recommendedName>
        <fullName evidence="4">Leucine-rich repeat flightless-interacting protein 2</fullName>
    </recommendedName>
</protein>
<dbReference type="Gene3D" id="1.20.5.4090">
    <property type="match status" value="1"/>
</dbReference>
<evidence type="ECO:0000256" key="5">
    <source>
        <dbReference type="SAM" id="Coils"/>
    </source>
</evidence>
<dbReference type="Proteomes" id="UP001652641">
    <property type="component" value="Chromosome 11"/>
</dbReference>
<evidence type="ECO:0000256" key="2">
    <source>
        <dbReference type="ARBA" id="ARBA00022687"/>
    </source>
</evidence>
<proteinExistence type="inferred from homology"/>
<evidence type="ECO:0000256" key="3">
    <source>
        <dbReference type="ARBA" id="ARBA00023054"/>
    </source>
</evidence>
<evidence type="ECO:0000256" key="4">
    <source>
        <dbReference type="ARBA" id="ARBA00040512"/>
    </source>
</evidence>
<feature type="compositionally biased region" description="Low complexity" evidence="6">
    <location>
        <begin position="143"/>
        <end position="155"/>
    </location>
</feature>
<feature type="region of interest" description="Disordered" evidence="6">
    <location>
        <begin position="318"/>
        <end position="370"/>
    </location>
</feature>
<keyword evidence="3 5" id="KW-0175">Coiled coil</keyword>
<dbReference type="InterPro" id="IPR019139">
    <property type="entry name" value="LRRFIP1/2"/>
</dbReference>